<evidence type="ECO:0000313" key="2">
    <source>
        <dbReference type="Proteomes" id="UP000799118"/>
    </source>
</evidence>
<protein>
    <submittedName>
        <fullName evidence="1">Uncharacterized protein</fullName>
    </submittedName>
</protein>
<keyword evidence="2" id="KW-1185">Reference proteome</keyword>
<proteinExistence type="predicted"/>
<organism evidence="1 2">
    <name type="scientific">Gymnopus androsaceus JB14</name>
    <dbReference type="NCBI Taxonomy" id="1447944"/>
    <lineage>
        <taxon>Eukaryota</taxon>
        <taxon>Fungi</taxon>
        <taxon>Dikarya</taxon>
        <taxon>Basidiomycota</taxon>
        <taxon>Agaricomycotina</taxon>
        <taxon>Agaricomycetes</taxon>
        <taxon>Agaricomycetidae</taxon>
        <taxon>Agaricales</taxon>
        <taxon>Marasmiineae</taxon>
        <taxon>Omphalotaceae</taxon>
        <taxon>Gymnopus</taxon>
    </lineage>
</organism>
<accession>A0A6A4GRY3</accession>
<sequence length="108" mass="12293">MRGQDSERVRDIFDELPDDFVASIEDIRITNKFIDALKTASLVSDVEPLDADFVENLRHPVEEEVTITNPDHRLSLDIFLAITTAAEQTYNSVRAAILRRHPESEILT</sequence>
<evidence type="ECO:0000313" key="1">
    <source>
        <dbReference type="EMBL" id="KAE9387947.1"/>
    </source>
</evidence>
<dbReference type="AlphaFoldDB" id="A0A6A4GRY3"/>
<dbReference type="EMBL" id="ML769771">
    <property type="protein sequence ID" value="KAE9387947.1"/>
    <property type="molecule type" value="Genomic_DNA"/>
</dbReference>
<name>A0A6A4GRY3_9AGAR</name>
<dbReference type="OrthoDB" id="2742740at2759"/>
<gene>
    <name evidence="1" type="ORF">BT96DRAFT_927333</name>
</gene>
<dbReference type="Proteomes" id="UP000799118">
    <property type="component" value="Unassembled WGS sequence"/>
</dbReference>
<reference evidence="1" key="1">
    <citation type="journal article" date="2019" name="Environ. Microbiol.">
        <title>Fungal ecological strategies reflected in gene transcription - a case study of two litter decomposers.</title>
        <authorList>
            <person name="Barbi F."/>
            <person name="Kohler A."/>
            <person name="Barry K."/>
            <person name="Baskaran P."/>
            <person name="Daum C."/>
            <person name="Fauchery L."/>
            <person name="Ihrmark K."/>
            <person name="Kuo A."/>
            <person name="LaButti K."/>
            <person name="Lipzen A."/>
            <person name="Morin E."/>
            <person name="Grigoriev I.V."/>
            <person name="Henrissat B."/>
            <person name="Lindahl B."/>
            <person name="Martin F."/>
        </authorList>
    </citation>
    <scope>NUCLEOTIDE SEQUENCE</scope>
    <source>
        <strain evidence="1">JB14</strain>
    </source>
</reference>